<dbReference type="Proteomes" id="UP000324222">
    <property type="component" value="Unassembled WGS sequence"/>
</dbReference>
<evidence type="ECO:0000313" key="3">
    <source>
        <dbReference type="Proteomes" id="UP000324222"/>
    </source>
</evidence>
<keyword evidence="3" id="KW-1185">Reference proteome</keyword>
<comment type="caution">
    <text evidence="2">The sequence shown here is derived from an EMBL/GenBank/DDBJ whole genome shotgun (WGS) entry which is preliminary data.</text>
</comment>
<evidence type="ECO:0000313" key="2">
    <source>
        <dbReference type="EMBL" id="MPC59541.1"/>
    </source>
</evidence>
<dbReference type="OrthoDB" id="6354698at2759"/>
<accession>A0A5B7GHG2</accession>
<proteinExistence type="predicted"/>
<dbReference type="AlphaFoldDB" id="A0A5B7GHG2"/>
<feature type="chain" id="PRO_5022748168" evidence="1">
    <location>
        <begin position="19"/>
        <end position="330"/>
    </location>
</feature>
<dbReference type="EMBL" id="VSRR010016660">
    <property type="protein sequence ID" value="MPC59541.1"/>
    <property type="molecule type" value="Genomic_DNA"/>
</dbReference>
<sequence>MGVVAVMVAALLGNVVIAINTTTGQPFRASHHVCSKVEFAIYEDLQEYHQVAEDVLKQLCDTGRRHVVKEKRRPRVSVLTGGEQFAILNLHRDAFSATVRWQEGDAKNVVNDSDWRVDEEEALFPGEGGDAATATTFYHWYHHGLPMWPLLNQTLKKTTFFKRLFKKSKKPKWPNYALATPLYLVPYERNNYRNEMISMNKMFHKMENKKEKVFKDTVRFKTYVNEFCRKTCDTIEKNPDSLSNWLVPLIDNSFTGMMASFMKQERRRAPKKTKLSKCPDQLYVFLLREPCRHDALLLKEHIDTLLHRENCLSITKLVVGYSAKVPPCVC</sequence>
<protein>
    <submittedName>
        <fullName evidence="2">Uncharacterized protein</fullName>
    </submittedName>
</protein>
<evidence type="ECO:0000256" key="1">
    <source>
        <dbReference type="SAM" id="SignalP"/>
    </source>
</evidence>
<gene>
    <name evidence="2" type="ORF">E2C01_053565</name>
</gene>
<feature type="signal peptide" evidence="1">
    <location>
        <begin position="1"/>
        <end position="18"/>
    </location>
</feature>
<name>A0A5B7GHG2_PORTR</name>
<keyword evidence="1" id="KW-0732">Signal</keyword>
<organism evidence="2 3">
    <name type="scientific">Portunus trituberculatus</name>
    <name type="common">Swimming crab</name>
    <name type="synonym">Neptunus trituberculatus</name>
    <dbReference type="NCBI Taxonomy" id="210409"/>
    <lineage>
        <taxon>Eukaryota</taxon>
        <taxon>Metazoa</taxon>
        <taxon>Ecdysozoa</taxon>
        <taxon>Arthropoda</taxon>
        <taxon>Crustacea</taxon>
        <taxon>Multicrustacea</taxon>
        <taxon>Malacostraca</taxon>
        <taxon>Eumalacostraca</taxon>
        <taxon>Eucarida</taxon>
        <taxon>Decapoda</taxon>
        <taxon>Pleocyemata</taxon>
        <taxon>Brachyura</taxon>
        <taxon>Eubrachyura</taxon>
        <taxon>Portunoidea</taxon>
        <taxon>Portunidae</taxon>
        <taxon>Portuninae</taxon>
        <taxon>Portunus</taxon>
    </lineage>
</organism>
<reference evidence="2 3" key="1">
    <citation type="submission" date="2019-05" db="EMBL/GenBank/DDBJ databases">
        <title>Another draft genome of Portunus trituberculatus and its Hox gene families provides insights of decapod evolution.</title>
        <authorList>
            <person name="Jeong J.-H."/>
            <person name="Song I."/>
            <person name="Kim S."/>
            <person name="Choi T."/>
            <person name="Kim D."/>
            <person name="Ryu S."/>
            <person name="Kim W."/>
        </authorList>
    </citation>
    <scope>NUCLEOTIDE SEQUENCE [LARGE SCALE GENOMIC DNA]</scope>
    <source>
        <tissue evidence="2">Muscle</tissue>
    </source>
</reference>